<dbReference type="HOGENOM" id="CLU_037460_0_0_1"/>
<dbReference type="Proteomes" id="UP000030755">
    <property type="component" value="Unassembled WGS sequence"/>
</dbReference>
<dbReference type="OrthoDB" id="5839at2759"/>
<evidence type="ECO:0000256" key="6">
    <source>
        <dbReference type="RuleBase" id="RU365059"/>
    </source>
</evidence>
<dbReference type="InterPro" id="IPR004130">
    <property type="entry name" value="Gpn"/>
</dbReference>
<dbReference type="FunFam" id="3.40.50.300:FF:000552">
    <property type="entry name" value="GPN-loop GTPase 3"/>
    <property type="match status" value="1"/>
</dbReference>
<evidence type="ECO:0000256" key="2">
    <source>
        <dbReference type="ARBA" id="ARBA00014587"/>
    </source>
</evidence>
<comment type="similarity">
    <text evidence="1 6">Belongs to the GPN-loop GTPase family.</text>
</comment>
<dbReference type="Pfam" id="PF03029">
    <property type="entry name" value="ATP_bind_1"/>
    <property type="match status" value="1"/>
</dbReference>
<evidence type="ECO:0000256" key="7">
    <source>
        <dbReference type="SAM" id="MobiDB-lite"/>
    </source>
</evidence>
<dbReference type="GO" id="GO:0007064">
    <property type="term" value="P:mitotic sister chromatid cohesion"/>
    <property type="evidence" value="ECO:0007669"/>
    <property type="project" value="EnsemblFungi"/>
</dbReference>
<dbReference type="InterPro" id="IPR030228">
    <property type="entry name" value="Gpn3"/>
</dbReference>
<feature type="region of interest" description="Disordered" evidence="7">
    <location>
        <begin position="253"/>
        <end position="273"/>
    </location>
</feature>
<evidence type="ECO:0000256" key="3">
    <source>
        <dbReference type="ARBA" id="ARBA00022741"/>
    </source>
</evidence>
<name>A0A075AWN0_ROZAC</name>
<dbReference type="GO" id="GO:0005525">
    <property type="term" value="F:GTP binding"/>
    <property type="evidence" value="ECO:0007669"/>
    <property type="project" value="UniProtKB-KW"/>
</dbReference>
<evidence type="ECO:0000256" key="1">
    <source>
        <dbReference type="ARBA" id="ARBA00005290"/>
    </source>
</evidence>
<protein>
    <recommendedName>
        <fullName evidence="2 6">GPN-loop GTPase 3</fullName>
    </recommendedName>
</protein>
<keyword evidence="3 6" id="KW-0547">Nucleotide-binding</keyword>
<dbReference type="Gene3D" id="3.40.50.300">
    <property type="entry name" value="P-loop containing nucleotide triphosphate hydrolases"/>
    <property type="match status" value="1"/>
</dbReference>
<keyword evidence="5 6" id="KW-0342">GTP-binding</keyword>
<keyword evidence="4 6" id="KW-0378">Hydrolase</keyword>
<evidence type="ECO:0000313" key="8">
    <source>
        <dbReference type="EMBL" id="EPZ33082.1"/>
    </source>
</evidence>
<proteinExistence type="inferred from homology"/>
<dbReference type="EMBL" id="KE561079">
    <property type="protein sequence ID" value="EPZ33082.1"/>
    <property type="molecule type" value="Genomic_DNA"/>
</dbReference>
<dbReference type="GO" id="GO:0006606">
    <property type="term" value="P:protein import into nucleus"/>
    <property type="evidence" value="ECO:0007669"/>
    <property type="project" value="EnsemblFungi"/>
</dbReference>
<dbReference type="CDD" id="cd17872">
    <property type="entry name" value="GPN3"/>
    <property type="match status" value="1"/>
</dbReference>
<organism evidence="8 9">
    <name type="scientific">Rozella allomycis (strain CSF55)</name>
    <dbReference type="NCBI Taxonomy" id="988480"/>
    <lineage>
        <taxon>Eukaryota</taxon>
        <taxon>Fungi</taxon>
        <taxon>Fungi incertae sedis</taxon>
        <taxon>Cryptomycota</taxon>
        <taxon>Cryptomycota incertae sedis</taxon>
        <taxon>Rozella</taxon>
    </lineage>
</organism>
<sequence>MLYALFVIGPAGNGKTTLCSTLIEYLQNSKRSVHLVNLDPAADYFEHIEPSIDIKDLVTVDEVMQECNYGPNGGLLYCYELLFDNVDWLQEQIGGYSEDFLIVDCPGQIELYTHVPYMKQVIDLFQNKFNYRVCGAYCMESSFVVDPSKYFSGVLCAMSAMIQLEIPYINVMTKMDLMPKDSPMVDRFLDVDTSLLLETANRASHDKYRSLNETIVRLIDDYSMVKFVPLDRTDEESIERLMLEIDNALQVWDDEEPKEGKEFDQGEDYDNDD</sequence>
<dbReference type="STRING" id="988480.A0A075AWN0"/>
<dbReference type="PANTHER" id="PTHR21231">
    <property type="entry name" value="XPA-BINDING PROTEIN 1-RELATED"/>
    <property type="match status" value="1"/>
</dbReference>
<evidence type="ECO:0000256" key="5">
    <source>
        <dbReference type="ARBA" id="ARBA00023134"/>
    </source>
</evidence>
<evidence type="ECO:0000313" key="9">
    <source>
        <dbReference type="Proteomes" id="UP000030755"/>
    </source>
</evidence>
<dbReference type="InterPro" id="IPR027417">
    <property type="entry name" value="P-loop_NTPase"/>
</dbReference>
<gene>
    <name evidence="8" type="ORF">O9G_002883</name>
</gene>
<comment type="function">
    <text evidence="6">Small GTPase required for proper nuclear import of RNA polymerase II and III (RNAPII and RNAPIII). May act at an RNAP assembly step prior to nuclear import.</text>
</comment>
<dbReference type="OMA" id="LYTHMTV"/>
<dbReference type="SUPFAM" id="SSF52540">
    <property type="entry name" value="P-loop containing nucleoside triphosphate hydrolases"/>
    <property type="match status" value="1"/>
</dbReference>
<evidence type="ECO:0000256" key="4">
    <source>
        <dbReference type="ARBA" id="ARBA00022801"/>
    </source>
</evidence>
<reference evidence="8 9" key="1">
    <citation type="journal article" date="2013" name="Curr. Biol.">
        <title>Shared signatures of parasitism and phylogenomics unite Cryptomycota and microsporidia.</title>
        <authorList>
            <person name="James T.Y."/>
            <person name="Pelin A."/>
            <person name="Bonen L."/>
            <person name="Ahrendt S."/>
            <person name="Sain D."/>
            <person name="Corradi N."/>
            <person name="Stajich J.E."/>
        </authorList>
    </citation>
    <scope>NUCLEOTIDE SEQUENCE [LARGE SCALE GENOMIC DNA]</scope>
    <source>
        <strain evidence="8 9">CSF55</strain>
    </source>
</reference>
<accession>A0A075AWN0</accession>
<dbReference type="PANTHER" id="PTHR21231:SF7">
    <property type="entry name" value="GPN-LOOP GTPASE 3"/>
    <property type="match status" value="1"/>
</dbReference>
<comment type="subunit">
    <text evidence="6">Binds to RNA polymerase II (RNAPII).</text>
</comment>
<dbReference type="GO" id="GO:0003924">
    <property type="term" value="F:GTPase activity"/>
    <property type="evidence" value="ECO:0007669"/>
    <property type="project" value="TreeGrafter"/>
</dbReference>
<dbReference type="AlphaFoldDB" id="A0A075AWN0"/>
<keyword evidence="9" id="KW-1185">Reference proteome</keyword>